<proteinExistence type="predicted"/>
<dbReference type="KEGG" id="smul:SMUL_3139"/>
<protein>
    <submittedName>
        <fullName evidence="1">Uncharacterized protein</fullName>
    </submittedName>
</protein>
<evidence type="ECO:0000313" key="2">
    <source>
        <dbReference type="Proteomes" id="UP000019322"/>
    </source>
</evidence>
<dbReference type="EMBL" id="CP007201">
    <property type="protein sequence ID" value="AHJ14365.1"/>
    <property type="molecule type" value="Genomic_DNA"/>
</dbReference>
<gene>
    <name evidence="1" type="ORF">SMUL_3139</name>
</gene>
<accession>A0AA86E0U7</accession>
<dbReference type="AlphaFoldDB" id="A0AA86E0U7"/>
<dbReference type="Proteomes" id="UP000019322">
    <property type="component" value="Chromosome"/>
</dbReference>
<name>A0AA86E0U7_SULMK</name>
<reference evidence="1 2" key="1">
    <citation type="journal article" date="2014" name="Environ. Microbiol.">
        <title>Insights into organohalide respiration and the versatile catabolism of Sulfurospirillum multivorans gained from comparative genomics and physiological studies.</title>
        <authorList>
            <person name="Goris T."/>
            <person name="Schubert T."/>
            <person name="Gadkari J."/>
            <person name="Wubet T."/>
            <person name="Tarkka M."/>
            <person name="Buscot F."/>
            <person name="Adrian L."/>
            <person name="Diekert G."/>
        </authorList>
    </citation>
    <scope>NUCLEOTIDE SEQUENCE [LARGE SCALE GENOMIC DNA]</scope>
    <source>
        <strain evidence="2">DM 12446 / JCM 15788 / NBRC 109480</strain>
    </source>
</reference>
<sequence length="88" mass="10325">MKYSEDFKLTTAIDLHNIIIVCERLDELDEKTLLDFQRLSRDTELLFSFKDGYDSDPLLAGRFYEDMSMLEKIFSCTGVDLEKEFPKS</sequence>
<organism evidence="1 2">
    <name type="scientific">Sulfurospirillum multivorans (strain DM 12446 / JCM 15788 / NBRC 109480)</name>
    <dbReference type="NCBI Taxonomy" id="1150621"/>
    <lineage>
        <taxon>Bacteria</taxon>
        <taxon>Pseudomonadati</taxon>
        <taxon>Campylobacterota</taxon>
        <taxon>Epsilonproteobacteria</taxon>
        <taxon>Campylobacterales</taxon>
        <taxon>Sulfurospirillaceae</taxon>
        <taxon>Sulfurospirillum</taxon>
    </lineage>
</organism>
<dbReference type="RefSeq" id="WP_025346192.1">
    <property type="nucleotide sequence ID" value="NZ_CP007201.1"/>
</dbReference>
<evidence type="ECO:0000313" key="1">
    <source>
        <dbReference type="EMBL" id="AHJ14365.1"/>
    </source>
</evidence>